<dbReference type="InterPro" id="IPR051121">
    <property type="entry name" value="FAH"/>
</dbReference>
<dbReference type="Pfam" id="PF01557">
    <property type="entry name" value="FAA_hydrolase"/>
    <property type="match status" value="1"/>
</dbReference>
<proteinExistence type="inferred from homology"/>
<evidence type="ECO:0000259" key="3">
    <source>
        <dbReference type="Pfam" id="PF01557"/>
    </source>
</evidence>
<name>A0ABT9BNM5_9MICO</name>
<gene>
    <name evidence="4" type="ORF">Q5716_10400</name>
</gene>
<keyword evidence="4" id="KW-0378">Hydrolase</keyword>
<dbReference type="Gene3D" id="3.90.850.10">
    <property type="entry name" value="Fumarylacetoacetase-like, C-terminal domain"/>
    <property type="match status" value="1"/>
</dbReference>
<dbReference type="RefSeq" id="WP_305003069.1">
    <property type="nucleotide sequence ID" value="NZ_JAUQUB010000002.1"/>
</dbReference>
<keyword evidence="5" id="KW-1185">Reference proteome</keyword>
<protein>
    <submittedName>
        <fullName evidence="4">Fumarylacetoacetate hydrolase family protein</fullName>
    </submittedName>
</protein>
<accession>A0ABT9BNM5</accession>
<dbReference type="GO" id="GO:0016787">
    <property type="term" value="F:hydrolase activity"/>
    <property type="evidence" value="ECO:0007669"/>
    <property type="project" value="UniProtKB-KW"/>
</dbReference>
<dbReference type="Proteomes" id="UP001241072">
    <property type="component" value="Unassembled WGS sequence"/>
</dbReference>
<dbReference type="InterPro" id="IPR011234">
    <property type="entry name" value="Fumarylacetoacetase-like_C"/>
</dbReference>
<evidence type="ECO:0000256" key="2">
    <source>
        <dbReference type="ARBA" id="ARBA00022723"/>
    </source>
</evidence>
<dbReference type="PANTHER" id="PTHR42796">
    <property type="entry name" value="FUMARYLACETOACETATE HYDROLASE DOMAIN-CONTAINING PROTEIN 2A-RELATED"/>
    <property type="match status" value="1"/>
</dbReference>
<evidence type="ECO:0000313" key="4">
    <source>
        <dbReference type="EMBL" id="MDO7882636.1"/>
    </source>
</evidence>
<sequence length="279" mass="29881">MRIANLDGRLALITPDGAIDVHRASDGRFGPDPMSAFDDWDALLEWSESAPSGAEPVDPARLGPPVPRPRQIFAIGLNYVRHAVESGLPVPTVPLVFTKFASAIAGPVGEVALPGSSVDWEVELVVVIGRETREVDESDAWAHVAGLTAGQDFSDRQLQNAGSPPQFSLGKSYPGFAPIGPELVSVDEFADPDDLRVTTIIDSEVRQDSRTSDLVFSVPQLVAYLSRIVTLLPGDLIFTGTPEGVGLGQTPPVYLREGQVVETVIEGIGSLRHVMRGQR</sequence>
<dbReference type="InterPro" id="IPR036663">
    <property type="entry name" value="Fumarylacetoacetase_C_sf"/>
</dbReference>
<reference evidence="4 5" key="1">
    <citation type="submission" date="2023-07" db="EMBL/GenBank/DDBJ databases">
        <title>Protaetiibacter sp. nov WY-16 isolated from soil.</title>
        <authorList>
            <person name="Liu B."/>
            <person name="Wan Y."/>
        </authorList>
    </citation>
    <scope>NUCLEOTIDE SEQUENCE [LARGE SCALE GENOMIC DNA]</scope>
    <source>
        <strain evidence="4 5">WY-16</strain>
    </source>
</reference>
<feature type="domain" description="Fumarylacetoacetase-like C-terminal" evidence="3">
    <location>
        <begin position="72"/>
        <end position="274"/>
    </location>
</feature>
<dbReference type="EMBL" id="JAUQUB010000002">
    <property type="protein sequence ID" value="MDO7882636.1"/>
    <property type="molecule type" value="Genomic_DNA"/>
</dbReference>
<comment type="similarity">
    <text evidence="1">Belongs to the FAH family.</text>
</comment>
<evidence type="ECO:0000256" key="1">
    <source>
        <dbReference type="ARBA" id="ARBA00010211"/>
    </source>
</evidence>
<dbReference type="PANTHER" id="PTHR42796:SF4">
    <property type="entry name" value="FUMARYLACETOACETATE HYDROLASE DOMAIN-CONTAINING PROTEIN 2A"/>
    <property type="match status" value="1"/>
</dbReference>
<comment type="caution">
    <text evidence="4">The sequence shown here is derived from an EMBL/GenBank/DDBJ whole genome shotgun (WGS) entry which is preliminary data.</text>
</comment>
<organism evidence="4 5">
    <name type="scientific">Antiquaquibacter soli</name>
    <dbReference type="NCBI Taxonomy" id="3064523"/>
    <lineage>
        <taxon>Bacteria</taxon>
        <taxon>Bacillati</taxon>
        <taxon>Actinomycetota</taxon>
        <taxon>Actinomycetes</taxon>
        <taxon>Micrococcales</taxon>
        <taxon>Microbacteriaceae</taxon>
        <taxon>Antiquaquibacter</taxon>
    </lineage>
</organism>
<dbReference type="SUPFAM" id="SSF56529">
    <property type="entry name" value="FAH"/>
    <property type="match status" value="1"/>
</dbReference>
<evidence type="ECO:0000313" key="5">
    <source>
        <dbReference type="Proteomes" id="UP001241072"/>
    </source>
</evidence>
<keyword evidence="2" id="KW-0479">Metal-binding</keyword>